<dbReference type="RefSeq" id="WP_126785071.1">
    <property type="nucleotide sequence ID" value="NZ_PIQF01000003.1"/>
</dbReference>
<keyword evidence="5" id="KW-1185">Reference proteome</keyword>
<dbReference type="OrthoDB" id="9788272at2"/>
<feature type="domain" description="Nucleotidyl transferase" evidence="3">
    <location>
        <begin position="2"/>
        <end position="219"/>
    </location>
</feature>
<evidence type="ECO:0000313" key="4">
    <source>
        <dbReference type="EMBL" id="RUO75197.1"/>
    </source>
</evidence>
<evidence type="ECO:0000313" key="5">
    <source>
        <dbReference type="Proteomes" id="UP000287908"/>
    </source>
</evidence>
<dbReference type="SUPFAM" id="SSF53448">
    <property type="entry name" value="Nucleotide-diphospho-sugar transferases"/>
    <property type="match status" value="1"/>
</dbReference>
<comment type="caution">
    <text evidence="4">The sequence shown here is derived from an EMBL/GenBank/DDBJ whole genome shotgun (WGS) entry which is preliminary data.</text>
</comment>
<name>A0A432ZB59_9GAMM</name>
<dbReference type="Gene3D" id="3.90.550.10">
    <property type="entry name" value="Spore Coat Polysaccharide Biosynthesis Protein SpsA, Chain A"/>
    <property type="match status" value="1"/>
</dbReference>
<dbReference type="InterPro" id="IPR005835">
    <property type="entry name" value="NTP_transferase_dom"/>
</dbReference>
<dbReference type="AlphaFoldDB" id="A0A432ZB59"/>
<evidence type="ECO:0000256" key="2">
    <source>
        <dbReference type="ARBA" id="ARBA00022695"/>
    </source>
</evidence>
<proteinExistence type="predicted"/>
<sequence length="230" mass="25597">MKAMILAAGRGQRMRPLTDKTPKPLLTVNGTPLIEYHLQKLAQQGIREVVINHAWLGEQIENTLGDGSRWGLTIHYSPEPEGGLETAGGIINALPMLGEQPFWVINGDIWTDIDFAGLPKRLENEQLAHLIMVENPEHNTAGDFAVVAGRLAPKSKQKRAYTYSGIGLYRPQWFVEKKVEKRALRPLFEAAIAEQKIAASVVLDCHWTDVGTPQRLERLEQLLRGSHGLG</sequence>
<organism evidence="4 5">
    <name type="scientific">Idiomarina seosinensis</name>
    <dbReference type="NCBI Taxonomy" id="281739"/>
    <lineage>
        <taxon>Bacteria</taxon>
        <taxon>Pseudomonadati</taxon>
        <taxon>Pseudomonadota</taxon>
        <taxon>Gammaproteobacteria</taxon>
        <taxon>Alteromonadales</taxon>
        <taxon>Idiomarinaceae</taxon>
        <taxon>Idiomarina</taxon>
    </lineage>
</organism>
<dbReference type="Pfam" id="PF00483">
    <property type="entry name" value="NTP_transferase"/>
    <property type="match status" value="1"/>
</dbReference>
<protein>
    <submittedName>
        <fullName evidence="4">Mannose-1-phosphate guanylyltransferase</fullName>
    </submittedName>
</protein>
<evidence type="ECO:0000259" key="3">
    <source>
        <dbReference type="Pfam" id="PF00483"/>
    </source>
</evidence>
<dbReference type="InterPro" id="IPR029044">
    <property type="entry name" value="Nucleotide-diphossugar_trans"/>
</dbReference>
<reference evidence="4 5" key="1">
    <citation type="journal article" date="2011" name="Front. Microbiol.">
        <title>Genomic signatures of strain selection and enhancement in Bacillus atrophaeus var. globigii, a historical biowarfare simulant.</title>
        <authorList>
            <person name="Gibbons H.S."/>
            <person name="Broomall S.M."/>
            <person name="McNew L.A."/>
            <person name="Daligault H."/>
            <person name="Chapman C."/>
            <person name="Bruce D."/>
            <person name="Karavis M."/>
            <person name="Krepps M."/>
            <person name="McGregor P.A."/>
            <person name="Hong C."/>
            <person name="Park K.H."/>
            <person name="Akmal A."/>
            <person name="Feldman A."/>
            <person name="Lin J.S."/>
            <person name="Chang W.E."/>
            <person name="Higgs B.W."/>
            <person name="Demirev P."/>
            <person name="Lindquist J."/>
            <person name="Liem A."/>
            <person name="Fochler E."/>
            <person name="Read T.D."/>
            <person name="Tapia R."/>
            <person name="Johnson S."/>
            <person name="Bishop-Lilly K.A."/>
            <person name="Detter C."/>
            <person name="Han C."/>
            <person name="Sozhamannan S."/>
            <person name="Rosenzweig C.N."/>
            <person name="Skowronski E.W."/>
        </authorList>
    </citation>
    <scope>NUCLEOTIDE SEQUENCE [LARGE SCALE GENOMIC DNA]</scope>
    <source>
        <strain evidence="4 5">CL-SP19</strain>
    </source>
</reference>
<dbReference type="PANTHER" id="PTHR43584">
    <property type="entry name" value="NUCLEOTIDYL TRANSFERASE"/>
    <property type="match status" value="1"/>
</dbReference>
<keyword evidence="1 4" id="KW-0808">Transferase</keyword>
<dbReference type="NCBIfam" id="NF045761">
    <property type="entry name" value="NAMPUrTaseMurU"/>
    <property type="match status" value="1"/>
</dbReference>
<dbReference type="InterPro" id="IPR050065">
    <property type="entry name" value="GlmU-like"/>
</dbReference>
<dbReference type="CDD" id="cd06422">
    <property type="entry name" value="NTP_transferase_like_1"/>
    <property type="match status" value="1"/>
</dbReference>
<gene>
    <name evidence="4" type="ORF">CWI81_09445</name>
</gene>
<evidence type="ECO:0000256" key="1">
    <source>
        <dbReference type="ARBA" id="ARBA00022679"/>
    </source>
</evidence>
<keyword evidence="2 4" id="KW-0548">Nucleotidyltransferase</keyword>
<dbReference type="GO" id="GO:0016779">
    <property type="term" value="F:nucleotidyltransferase activity"/>
    <property type="evidence" value="ECO:0007669"/>
    <property type="project" value="UniProtKB-KW"/>
</dbReference>
<accession>A0A432ZB59</accession>
<dbReference type="EMBL" id="PIQF01000003">
    <property type="protein sequence ID" value="RUO75197.1"/>
    <property type="molecule type" value="Genomic_DNA"/>
</dbReference>
<dbReference type="Proteomes" id="UP000287908">
    <property type="component" value="Unassembled WGS sequence"/>
</dbReference>
<dbReference type="InterPro" id="IPR054790">
    <property type="entry name" value="MurU"/>
</dbReference>
<dbReference type="PANTHER" id="PTHR43584:SF8">
    <property type="entry name" value="N-ACETYLMURAMATE ALPHA-1-PHOSPHATE URIDYLYLTRANSFERASE"/>
    <property type="match status" value="1"/>
</dbReference>